<gene>
    <name evidence="4" type="ORF">L0665_05520</name>
</gene>
<evidence type="ECO:0000259" key="3">
    <source>
        <dbReference type="Pfam" id="PF02272"/>
    </source>
</evidence>
<dbReference type="AlphaFoldDB" id="A0A9Q4PY63"/>
<dbReference type="InterPro" id="IPR038763">
    <property type="entry name" value="DHH_sf"/>
</dbReference>
<organism evidence="4 5">
    <name type="scientific">Methanogenium marinum</name>
    <dbReference type="NCBI Taxonomy" id="348610"/>
    <lineage>
        <taxon>Archaea</taxon>
        <taxon>Methanobacteriati</taxon>
        <taxon>Methanobacteriota</taxon>
        <taxon>Stenosarchaea group</taxon>
        <taxon>Methanomicrobia</taxon>
        <taxon>Methanomicrobiales</taxon>
        <taxon>Methanomicrobiaceae</taxon>
        <taxon>Methanogenium</taxon>
    </lineage>
</organism>
<reference evidence="4" key="1">
    <citation type="submission" date="2022-01" db="EMBL/GenBank/DDBJ databases">
        <title>Draft genome of Methanogenium marinum DSM 15558.</title>
        <authorList>
            <person name="Chen S.-C."/>
            <person name="You Y.-T."/>
        </authorList>
    </citation>
    <scope>NUCLEOTIDE SEQUENCE</scope>
    <source>
        <strain evidence="4">DSM 15558</strain>
    </source>
</reference>
<comment type="caution">
    <text evidence="4">The sequence shown here is derived from an EMBL/GenBank/DDBJ whole genome shotgun (WGS) entry which is preliminary data.</text>
</comment>
<feature type="domain" description="DHHA1" evidence="3">
    <location>
        <begin position="372"/>
        <end position="467"/>
    </location>
</feature>
<sequence>MPENLPNGSQLASSVDYLILGCGSIGYNVLYELLKETDDIIIIDQDEKKVQDLRDQKYEAFCRDISDKDMLKDIPVPKVAFVLSSEQKANLSAVRTIKEVNPAAYIIARAVDSGGKDIYDAVGADVVLHPQEVFAKKAVHHARKLQSSRQAHKLFELLASWRGTLGIVTHTNPDPDTISSAMALCALGKAASKGNLECRILYDGKIGHQENRAFVNLLDIRMDRISPEALGECNYLAIVDSPGPGINNALAKDDRINIVIDHHPNDDVKNGYDFLDRRPDMGATASMMTQYMQELHVLVDKNVATALFYGIMADTRGFRRNTSPLDLTLSAFLLPLTDNELLAKITSQSVSQETLEVMGAAIRNRKIVSGYLFSNVGYVRNRDAIPQAADMLIQLEGVNTAVVYGITDQLISFSSRNKDLRLNIGQAMEEAFGEIGEAGGHSGMGAANIPLSVFTMARNKDVLLDLIIDPILHRFMEIVGVEEEEPNEV</sequence>
<dbReference type="InterPro" id="IPR036291">
    <property type="entry name" value="NAD(P)-bd_dom_sf"/>
</dbReference>
<evidence type="ECO:0000313" key="5">
    <source>
        <dbReference type="Proteomes" id="UP001143747"/>
    </source>
</evidence>
<protein>
    <submittedName>
        <fullName evidence="4">DHH family phosphoesterase</fullName>
    </submittedName>
</protein>
<dbReference type="GO" id="GO:0006813">
    <property type="term" value="P:potassium ion transport"/>
    <property type="evidence" value="ECO:0007669"/>
    <property type="project" value="InterPro"/>
</dbReference>
<dbReference type="GO" id="GO:0003676">
    <property type="term" value="F:nucleic acid binding"/>
    <property type="evidence" value="ECO:0007669"/>
    <property type="project" value="InterPro"/>
</dbReference>
<dbReference type="Pfam" id="PF02272">
    <property type="entry name" value="DHHA1"/>
    <property type="match status" value="1"/>
</dbReference>
<dbReference type="RefSeq" id="WP_274924703.1">
    <property type="nucleotide sequence ID" value="NZ_JAKELO010000002.1"/>
</dbReference>
<accession>A0A9Q4PY63</accession>
<evidence type="ECO:0000259" key="2">
    <source>
        <dbReference type="Pfam" id="PF02254"/>
    </source>
</evidence>
<keyword evidence="5" id="KW-1185">Reference proteome</keyword>
<feature type="domain" description="DDH" evidence="1">
    <location>
        <begin position="167"/>
        <end position="311"/>
    </location>
</feature>
<evidence type="ECO:0000259" key="1">
    <source>
        <dbReference type="Pfam" id="PF01368"/>
    </source>
</evidence>
<dbReference type="Gene3D" id="3.90.1640.10">
    <property type="entry name" value="inorganic pyrophosphatase (n-terminal core)"/>
    <property type="match status" value="1"/>
</dbReference>
<dbReference type="InterPro" id="IPR003148">
    <property type="entry name" value="RCK_N"/>
</dbReference>
<name>A0A9Q4PY63_9EURY</name>
<proteinExistence type="predicted"/>
<dbReference type="PANTHER" id="PTHR47618">
    <property type="entry name" value="BIFUNCTIONAL OLIGORIBONUCLEASE AND PAP PHOSPHATASE NRNA"/>
    <property type="match status" value="1"/>
</dbReference>
<evidence type="ECO:0000313" key="4">
    <source>
        <dbReference type="EMBL" id="MDE4908068.1"/>
    </source>
</evidence>
<dbReference type="Gene3D" id="3.40.50.720">
    <property type="entry name" value="NAD(P)-binding Rossmann-like Domain"/>
    <property type="match status" value="1"/>
</dbReference>
<dbReference type="InterPro" id="IPR003156">
    <property type="entry name" value="DHHA1_dom"/>
</dbReference>
<dbReference type="InterPro" id="IPR051319">
    <property type="entry name" value="Oligoribo/pAp-PDE_c-di-AMP_PDE"/>
</dbReference>
<dbReference type="InterPro" id="IPR001667">
    <property type="entry name" value="DDH_dom"/>
</dbReference>
<dbReference type="PANTHER" id="PTHR47618:SF1">
    <property type="entry name" value="BIFUNCTIONAL OLIGORIBONUCLEASE AND PAP PHOSPHATASE NRNA"/>
    <property type="match status" value="1"/>
</dbReference>
<dbReference type="Proteomes" id="UP001143747">
    <property type="component" value="Unassembled WGS sequence"/>
</dbReference>
<dbReference type="SUPFAM" id="SSF64182">
    <property type="entry name" value="DHH phosphoesterases"/>
    <property type="match status" value="1"/>
</dbReference>
<dbReference type="Pfam" id="PF02254">
    <property type="entry name" value="TrkA_N"/>
    <property type="match status" value="1"/>
</dbReference>
<feature type="domain" description="RCK N-terminal" evidence="2">
    <location>
        <begin position="17"/>
        <end position="130"/>
    </location>
</feature>
<dbReference type="Pfam" id="PF01368">
    <property type="entry name" value="DHH"/>
    <property type="match status" value="1"/>
</dbReference>
<dbReference type="EMBL" id="JAKELO010000002">
    <property type="protein sequence ID" value="MDE4908068.1"/>
    <property type="molecule type" value="Genomic_DNA"/>
</dbReference>
<dbReference type="SUPFAM" id="SSF51735">
    <property type="entry name" value="NAD(P)-binding Rossmann-fold domains"/>
    <property type="match status" value="1"/>
</dbReference>